<keyword evidence="3 6" id="KW-0812">Transmembrane</keyword>
<keyword evidence="9" id="KW-1185">Reference proteome</keyword>
<feature type="transmembrane region" description="Helical" evidence="6">
    <location>
        <begin position="69"/>
        <end position="88"/>
    </location>
</feature>
<dbReference type="GO" id="GO:0005886">
    <property type="term" value="C:plasma membrane"/>
    <property type="evidence" value="ECO:0007669"/>
    <property type="project" value="UniProtKB-SubCell"/>
</dbReference>
<evidence type="ECO:0000256" key="3">
    <source>
        <dbReference type="ARBA" id="ARBA00022692"/>
    </source>
</evidence>
<keyword evidence="2" id="KW-1003">Cell membrane</keyword>
<dbReference type="OrthoDB" id="9814238at2"/>
<dbReference type="AlphaFoldDB" id="A0A511QAL2"/>
<dbReference type="RefSeq" id="WP_039978784.1">
    <property type="nucleotide sequence ID" value="NZ_BAOJ01000005.1"/>
</dbReference>
<dbReference type="EMBL" id="BJXJ01000002">
    <property type="protein sequence ID" value="GEM74278.1"/>
    <property type="molecule type" value="Genomic_DNA"/>
</dbReference>
<feature type="transmembrane region" description="Helical" evidence="6">
    <location>
        <begin position="100"/>
        <end position="117"/>
    </location>
</feature>
<keyword evidence="5 6" id="KW-0472">Membrane</keyword>
<gene>
    <name evidence="8" type="ORF">VSA01S_03900</name>
</gene>
<evidence type="ECO:0000256" key="5">
    <source>
        <dbReference type="ARBA" id="ARBA00023136"/>
    </source>
</evidence>
<proteinExistence type="predicted"/>
<dbReference type="Proteomes" id="UP000321922">
    <property type="component" value="Unassembled WGS sequence"/>
</dbReference>
<feature type="transmembrane region" description="Helical" evidence="6">
    <location>
        <begin position="243"/>
        <end position="263"/>
    </location>
</feature>
<comment type="caution">
    <text evidence="8">The sequence shown here is derived from an EMBL/GenBank/DDBJ whole genome shotgun (WGS) entry which is preliminary data.</text>
</comment>
<dbReference type="PANTHER" id="PTHR32322:SF18">
    <property type="entry name" value="S-ADENOSYLMETHIONINE_S-ADENOSYLHOMOCYSTEINE TRANSPORTER"/>
    <property type="match status" value="1"/>
</dbReference>
<sequence>MINSVEKKGIIELFSAMLMMGTVGLFVIESGQSAYNVVFYRCLLGVLFLVAYCVYSGKFKESGLSLKNLMIIVLSGIFLVFNWVMLFASFKTASISTSTVIYHAQPFFFVLIWAVIFRERVSSNKVAWMGLAFIGVALVANIDFSDISLSSSYILGIVLALSAAIFWAISAVIVKFLTGISPYIITLVQLCVGVIVLLPFSDLSGLTEITITQWSYLLILGAVHTCLTYILMYSSYQKLSAPVIAVMTFIYPAIAILVDYYFYHETLSHLQILGVLMIMFSSYAVNQNITLFSKKKIIGEAK</sequence>
<evidence type="ECO:0000256" key="6">
    <source>
        <dbReference type="SAM" id="Phobius"/>
    </source>
</evidence>
<comment type="subcellular location">
    <subcellularLocation>
        <location evidence="1">Cell membrane</location>
        <topology evidence="1">Multi-pass membrane protein</topology>
    </subcellularLocation>
</comment>
<dbReference type="Pfam" id="PF00892">
    <property type="entry name" value="EamA"/>
    <property type="match status" value="2"/>
</dbReference>
<feature type="domain" description="EamA" evidence="7">
    <location>
        <begin position="155"/>
        <end position="285"/>
    </location>
</feature>
<feature type="transmembrane region" description="Helical" evidence="6">
    <location>
        <begin position="34"/>
        <end position="57"/>
    </location>
</feature>
<organism evidence="8 9">
    <name type="scientific">Vibrio sagamiensis NBRC 104589</name>
    <dbReference type="NCBI Taxonomy" id="1219064"/>
    <lineage>
        <taxon>Bacteria</taxon>
        <taxon>Pseudomonadati</taxon>
        <taxon>Pseudomonadota</taxon>
        <taxon>Gammaproteobacteria</taxon>
        <taxon>Vibrionales</taxon>
        <taxon>Vibrionaceae</taxon>
        <taxon>Vibrio</taxon>
    </lineage>
</organism>
<feature type="transmembrane region" description="Helical" evidence="6">
    <location>
        <begin position="9"/>
        <end position="28"/>
    </location>
</feature>
<dbReference type="InterPro" id="IPR037185">
    <property type="entry name" value="EmrE-like"/>
</dbReference>
<evidence type="ECO:0000256" key="4">
    <source>
        <dbReference type="ARBA" id="ARBA00022989"/>
    </source>
</evidence>
<dbReference type="InterPro" id="IPR000620">
    <property type="entry name" value="EamA_dom"/>
</dbReference>
<dbReference type="PANTHER" id="PTHR32322">
    <property type="entry name" value="INNER MEMBRANE TRANSPORTER"/>
    <property type="match status" value="1"/>
</dbReference>
<protein>
    <recommendedName>
        <fullName evidence="7">EamA domain-containing protein</fullName>
    </recommendedName>
</protein>
<evidence type="ECO:0000256" key="2">
    <source>
        <dbReference type="ARBA" id="ARBA00022475"/>
    </source>
</evidence>
<evidence type="ECO:0000313" key="8">
    <source>
        <dbReference type="EMBL" id="GEM74278.1"/>
    </source>
</evidence>
<name>A0A511QAL2_9VIBR</name>
<dbReference type="SUPFAM" id="SSF103481">
    <property type="entry name" value="Multidrug resistance efflux transporter EmrE"/>
    <property type="match status" value="2"/>
</dbReference>
<feature type="transmembrane region" description="Helical" evidence="6">
    <location>
        <begin position="150"/>
        <end position="173"/>
    </location>
</feature>
<feature type="transmembrane region" description="Helical" evidence="6">
    <location>
        <begin position="213"/>
        <end position="231"/>
    </location>
</feature>
<accession>A0A511QAL2</accession>
<feature type="transmembrane region" description="Helical" evidence="6">
    <location>
        <begin position="126"/>
        <end position="144"/>
    </location>
</feature>
<feature type="transmembrane region" description="Helical" evidence="6">
    <location>
        <begin position="180"/>
        <end position="201"/>
    </location>
</feature>
<evidence type="ECO:0000256" key="1">
    <source>
        <dbReference type="ARBA" id="ARBA00004651"/>
    </source>
</evidence>
<dbReference type="InterPro" id="IPR050638">
    <property type="entry name" value="AA-Vitamin_Transporters"/>
</dbReference>
<evidence type="ECO:0000313" key="9">
    <source>
        <dbReference type="Proteomes" id="UP000321922"/>
    </source>
</evidence>
<feature type="domain" description="EamA" evidence="7">
    <location>
        <begin position="8"/>
        <end position="139"/>
    </location>
</feature>
<feature type="transmembrane region" description="Helical" evidence="6">
    <location>
        <begin position="269"/>
        <end position="286"/>
    </location>
</feature>
<reference evidence="8 9" key="1">
    <citation type="submission" date="2019-07" db="EMBL/GenBank/DDBJ databases">
        <title>Whole genome shotgun sequence of Vibrio sagamiensis NBRC 104589.</title>
        <authorList>
            <person name="Hosoyama A."/>
            <person name="Uohara A."/>
            <person name="Ohji S."/>
            <person name="Ichikawa N."/>
        </authorList>
    </citation>
    <scope>NUCLEOTIDE SEQUENCE [LARGE SCALE GENOMIC DNA]</scope>
    <source>
        <strain evidence="8 9">NBRC 104589</strain>
    </source>
</reference>
<evidence type="ECO:0000259" key="7">
    <source>
        <dbReference type="Pfam" id="PF00892"/>
    </source>
</evidence>
<keyword evidence="4 6" id="KW-1133">Transmembrane helix</keyword>